<gene>
    <name evidence="1" type="ORF">CHK_2032</name>
</gene>
<proteinExistence type="predicted"/>
<evidence type="ECO:0000313" key="1">
    <source>
        <dbReference type="EMBL" id="KKI50440.1"/>
    </source>
</evidence>
<keyword evidence="2" id="KW-1185">Reference proteome</keyword>
<dbReference type="Proteomes" id="UP000034076">
    <property type="component" value="Unassembled WGS sequence"/>
</dbReference>
<protein>
    <submittedName>
        <fullName evidence="1">Uncharacterized protein</fullName>
    </submittedName>
</protein>
<sequence>MFIKIYTEPKQNRREYGRTYAGCGAACHYKQGPGIRPEKNKRS</sequence>
<comment type="caution">
    <text evidence="1">The sequence shown here is derived from an EMBL/GenBank/DDBJ whole genome shotgun (WGS) entry which is preliminary data.</text>
</comment>
<accession>A0A0M2NJL6</accession>
<organism evidence="1 2">
    <name type="scientific">Christensenella hongkongensis</name>
    <dbReference type="NCBI Taxonomy" id="270498"/>
    <lineage>
        <taxon>Bacteria</taxon>
        <taxon>Bacillati</taxon>
        <taxon>Bacillota</taxon>
        <taxon>Clostridia</taxon>
        <taxon>Christensenellales</taxon>
        <taxon>Christensenellaceae</taxon>
        <taxon>Christensenella</taxon>
    </lineage>
</organism>
<reference evidence="1 2" key="1">
    <citation type="submission" date="2015-04" db="EMBL/GenBank/DDBJ databases">
        <title>Draft genome sequence of bacteremic isolate Catabacter hongkongensis type strain HKU16T.</title>
        <authorList>
            <person name="Lau S.K."/>
            <person name="Teng J.L."/>
            <person name="Huang Y."/>
            <person name="Curreem S.O."/>
            <person name="Tsui S.K."/>
            <person name="Woo P.C."/>
        </authorList>
    </citation>
    <scope>NUCLEOTIDE SEQUENCE [LARGE SCALE GENOMIC DNA]</scope>
    <source>
        <strain evidence="1 2">HKU16</strain>
    </source>
</reference>
<dbReference type="AlphaFoldDB" id="A0A0M2NJL6"/>
<dbReference type="EMBL" id="LAYJ01000111">
    <property type="protein sequence ID" value="KKI50440.1"/>
    <property type="molecule type" value="Genomic_DNA"/>
</dbReference>
<dbReference type="STRING" id="270498.CHK_2032"/>
<name>A0A0M2NJL6_9FIRM</name>
<evidence type="ECO:0000313" key="2">
    <source>
        <dbReference type="Proteomes" id="UP000034076"/>
    </source>
</evidence>